<feature type="region of interest" description="Disordered" evidence="1">
    <location>
        <begin position="404"/>
        <end position="470"/>
    </location>
</feature>
<name>A0AAN6Y533_9PEZI</name>
<feature type="region of interest" description="Disordered" evidence="1">
    <location>
        <begin position="1"/>
        <end position="116"/>
    </location>
</feature>
<accession>A0AAN6Y533</accession>
<evidence type="ECO:0000256" key="1">
    <source>
        <dbReference type="SAM" id="MobiDB-lite"/>
    </source>
</evidence>
<gene>
    <name evidence="2" type="ORF">QBC37DRAFT_465035</name>
</gene>
<sequence length="598" mass="67878">MVDLYDESDSEHGQVATKGSSQLVVRPKTNIEVVIYPPSQQSRQSRPAASKASKKRDNTSQDDEVVEEARLIDQSDDVKESDHSTSDAHTSYFREPTPERKRVTRASTAPKKQAATIRSVDELPKWAQKPTEMFLTSLVPELDRVGKTVKHSLQRIKSIEDVKELLPLAPITDTWTAEESKKLRNERDKLCRSSAATKRLLSAGQGSDLMTLYKKCLRLYRCFPDDIISVDNNLVYHHPENNRPLKDGYENPNWVNTFCRNLNMVLQHGMFAGSQKLFATAIQYVIKVENGDQTPWWIEGETLEVPRRLQQLSRSNLGTGCPSSISTCWNKRQSLENHLGACSSLQLSVWSRKETSRCKDAGMGFAGVPMYRPTRLIAAMTTQARSGPYDYPTKKDMKEVRKYALHRRREKDAIREKEMAAAERAGYENSSDEEAEDDQGEVEELVESKESEDDEVIQDSSAENDQDGDTAMEDVGWLVFGKSHRRPASTEPLEQDNPDRDFPPDLSMESGMQLDHQPPLPQHQPSNAEDNSSCDAEDLAIRYPILGARIQELTERERQRQALLAQQPNHVQELERLVQIQALEELLETSRLEQLEQA</sequence>
<protein>
    <submittedName>
        <fullName evidence="2">Uncharacterized protein</fullName>
    </submittedName>
</protein>
<organism evidence="2 3">
    <name type="scientific">Rhypophila decipiens</name>
    <dbReference type="NCBI Taxonomy" id="261697"/>
    <lineage>
        <taxon>Eukaryota</taxon>
        <taxon>Fungi</taxon>
        <taxon>Dikarya</taxon>
        <taxon>Ascomycota</taxon>
        <taxon>Pezizomycotina</taxon>
        <taxon>Sordariomycetes</taxon>
        <taxon>Sordariomycetidae</taxon>
        <taxon>Sordariales</taxon>
        <taxon>Naviculisporaceae</taxon>
        <taxon>Rhypophila</taxon>
    </lineage>
</organism>
<feature type="compositionally biased region" description="Basic and acidic residues" evidence="1">
    <location>
        <begin position="410"/>
        <end position="421"/>
    </location>
</feature>
<proteinExistence type="predicted"/>
<feature type="compositionally biased region" description="Basic and acidic residues" evidence="1">
    <location>
        <begin position="67"/>
        <end position="86"/>
    </location>
</feature>
<keyword evidence="3" id="KW-1185">Reference proteome</keyword>
<dbReference type="Proteomes" id="UP001301769">
    <property type="component" value="Unassembled WGS sequence"/>
</dbReference>
<feature type="compositionally biased region" description="Acidic residues" evidence="1">
    <location>
        <begin position="430"/>
        <end position="470"/>
    </location>
</feature>
<feature type="region of interest" description="Disordered" evidence="1">
    <location>
        <begin position="486"/>
        <end position="536"/>
    </location>
</feature>
<evidence type="ECO:0000313" key="3">
    <source>
        <dbReference type="Proteomes" id="UP001301769"/>
    </source>
</evidence>
<evidence type="ECO:0000313" key="2">
    <source>
        <dbReference type="EMBL" id="KAK4212823.1"/>
    </source>
</evidence>
<feature type="compositionally biased region" description="Low complexity" evidence="1">
    <location>
        <begin position="37"/>
        <end position="51"/>
    </location>
</feature>
<comment type="caution">
    <text evidence="2">The sequence shown here is derived from an EMBL/GenBank/DDBJ whole genome shotgun (WGS) entry which is preliminary data.</text>
</comment>
<dbReference type="AlphaFoldDB" id="A0AAN6Y533"/>
<dbReference type="EMBL" id="MU858120">
    <property type="protein sequence ID" value="KAK4212823.1"/>
    <property type="molecule type" value="Genomic_DNA"/>
</dbReference>
<reference evidence="2" key="2">
    <citation type="submission" date="2023-05" db="EMBL/GenBank/DDBJ databases">
        <authorList>
            <consortium name="Lawrence Berkeley National Laboratory"/>
            <person name="Steindorff A."/>
            <person name="Hensen N."/>
            <person name="Bonometti L."/>
            <person name="Westerberg I."/>
            <person name="Brannstrom I.O."/>
            <person name="Guillou S."/>
            <person name="Cros-Aarteil S."/>
            <person name="Calhoun S."/>
            <person name="Haridas S."/>
            <person name="Kuo A."/>
            <person name="Mondo S."/>
            <person name="Pangilinan J."/>
            <person name="Riley R."/>
            <person name="Labutti K."/>
            <person name="Andreopoulos B."/>
            <person name="Lipzen A."/>
            <person name="Chen C."/>
            <person name="Yanf M."/>
            <person name="Daum C."/>
            <person name="Ng V."/>
            <person name="Clum A."/>
            <person name="Ohm R."/>
            <person name="Martin F."/>
            <person name="Silar P."/>
            <person name="Natvig D."/>
            <person name="Lalanne C."/>
            <person name="Gautier V."/>
            <person name="Ament-Velasquez S.L."/>
            <person name="Kruys A."/>
            <person name="Hutchinson M.I."/>
            <person name="Powell A.J."/>
            <person name="Barry K."/>
            <person name="Miller A.N."/>
            <person name="Grigoriev I.V."/>
            <person name="Debuchy R."/>
            <person name="Gladieux P."/>
            <person name="Thoren M.H."/>
            <person name="Johannesson H."/>
        </authorList>
    </citation>
    <scope>NUCLEOTIDE SEQUENCE</scope>
    <source>
        <strain evidence="2">PSN293</strain>
    </source>
</reference>
<reference evidence="2" key="1">
    <citation type="journal article" date="2023" name="Mol. Phylogenet. Evol.">
        <title>Genome-scale phylogeny and comparative genomics of the fungal order Sordariales.</title>
        <authorList>
            <person name="Hensen N."/>
            <person name="Bonometti L."/>
            <person name="Westerberg I."/>
            <person name="Brannstrom I.O."/>
            <person name="Guillou S."/>
            <person name="Cros-Aarteil S."/>
            <person name="Calhoun S."/>
            <person name="Haridas S."/>
            <person name="Kuo A."/>
            <person name="Mondo S."/>
            <person name="Pangilinan J."/>
            <person name="Riley R."/>
            <person name="LaButti K."/>
            <person name="Andreopoulos B."/>
            <person name="Lipzen A."/>
            <person name="Chen C."/>
            <person name="Yan M."/>
            <person name="Daum C."/>
            <person name="Ng V."/>
            <person name="Clum A."/>
            <person name="Steindorff A."/>
            <person name="Ohm R.A."/>
            <person name="Martin F."/>
            <person name="Silar P."/>
            <person name="Natvig D.O."/>
            <person name="Lalanne C."/>
            <person name="Gautier V."/>
            <person name="Ament-Velasquez S.L."/>
            <person name="Kruys A."/>
            <person name="Hutchinson M.I."/>
            <person name="Powell A.J."/>
            <person name="Barry K."/>
            <person name="Miller A.N."/>
            <person name="Grigoriev I.V."/>
            <person name="Debuchy R."/>
            <person name="Gladieux P."/>
            <person name="Hiltunen Thoren M."/>
            <person name="Johannesson H."/>
        </authorList>
    </citation>
    <scope>NUCLEOTIDE SEQUENCE</scope>
    <source>
        <strain evidence="2">PSN293</strain>
    </source>
</reference>